<dbReference type="InterPro" id="IPR038071">
    <property type="entry name" value="UROD/MetE-like_sf"/>
</dbReference>
<name>A0A0F6A411_9GAMM</name>
<organism evidence="2 3">
    <name type="scientific">Pseudoalteromonas luteoviolacea S4054</name>
    <dbReference type="NCBI Taxonomy" id="1129367"/>
    <lineage>
        <taxon>Bacteria</taxon>
        <taxon>Pseudomonadati</taxon>
        <taxon>Pseudomonadota</taxon>
        <taxon>Gammaproteobacteria</taxon>
        <taxon>Alteromonadales</taxon>
        <taxon>Pseudoalteromonadaceae</taxon>
        <taxon>Pseudoalteromonas</taxon>
    </lineage>
</organism>
<evidence type="ECO:0000259" key="1">
    <source>
        <dbReference type="Pfam" id="PF08267"/>
    </source>
</evidence>
<dbReference type="SUPFAM" id="SSF51726">
    <property type="entry name" value="UROD/MetE-like"/>
    <property type="match status" value="1"/>
</dbReference>
<reference evidence="2 3" key="1">
    <citation type="journal article" date="2015" name="BMC Genomics">
        <title>Genome mining reveals unlocked bioactive potential of marine Gram-negative bacteria.</title>
        <authorList>
            <person name="Machado H."/>
            <person name="Sonnenschein E.C."/>
            <person name="Melchiorsen J."/>
            <person name="Gram L."/>
        </authorList>
    </citation>
    <scope>NUCLEOTIDE SEQUENCE [LARGE SCALE GENOMIC DNA]</scope>
    <source>
        <strain evidence="2 3">S4054</strain>
    </source>
</reference>
<dbReference type="PATRIC" id="fig|1129367.4.peg.5273"/>
<sequence length="105" mass="11941">MDVNLTLASYFDSLTGYFNDIATYLISGAQFDWVSVNLDIHQLHFLLRPEQILSLGVVNGRSSWCMDLQVIDEGIKAVVEVRSNRLWIAPSCLLLHSLDDEVWPM</sequence>
<dbReference type="InterPro" id="IPR013215">
    <property type="entry name" value="Cbl-indep_Met_Synth_N"/>
</dbReference>
<dbReference type="GO" id="GO:0008652">
    <property type="term" value="P:amino acid biosynthetic process"/>
    <property type="evidence" value="ECO:0007669"/>
    <property type="project" value="InterPro"/>
</dbReference>
<dbReference type="GO" id="GO:0008270">
    <property type="term" value="F:zinc ion binding"/>
    <property type="evidence" value="ECO:0007669"/>
    <property type="project" value="InterPro"/>
</dbReference>
<dbReference type="GO" id="GO:0003871">
    <property type="term" value="F:5-methyltetrahydropteroyltriglutamate-homocysteine S-methyltransferase activity"/>
    <property type="evidence" value="ECO:0007669"/>
    <property type="project" value="InterPro"/>
</dbReference>
<dbReference type="Pfam" id="PF08267">
    <property type="entry name" value="Meth_synt_1"/>
    <property type="match status" value="1"/>
</dbReference>
<dbReference type="EMBL" id="AUXW01000206">
    <property type="protein sequence ID" value="KKE80930.1"/>
    <property type="molecule type" value="Genomic_DNA"/>
</dbReference>
<dbReference type="Gene3D" id="3.20.20.210">
    <property type="match status" value="1"/>
</dbReference>
<comment type="caution">
    <text evidence="2">The sequence shown here is derived from an EMBL/GenBank/DDBJ whole genome shotgun (WGS) entry which is preliminary data.</text>
</comment>
<accession>A0A0F6A411</accession>
<feature type="domain" description="Cobalamin-independent methionine synthase MetE N-terminal" evidence="1">
    <location>
        <begin position="3"/>
        <end position="79"/>
    </location>
</feature>
<evidence type="ECO:0000313" key="2">
    <source>
        <dbReference type="EMBL" id="KKE80930.1"/>
    </source>
</evidence>
<dbReference type="AlphaFoldDB" id="A0A0F6A411"/>
<evidence type="ECO:0000313" key="3">
    <source>
        <dbReference type="Proteomes" id="UP000033434"/>
    </source>
</evidence>
<protein>
    <recommendedName>
        <fullName evidence="1">Cobalamin-independent methionine synthase MetE N-terminal domain-containing protein</fullName>
    </recommendedName>
</protein>
<gene>
    <name evidence="2" type="ORF">N479_24235</name>
</gene>
<dbReference type="Proteomes" id="UP000033434">
    <property type="component" value="Unassembled WGS sequence"/>
</dbReference>
<proteinExistence type="predicted"/>